<protein>
    <submittedName>
        <fullName evidence="1">Uncharacterized protein</fullName>
    </submittedName>
</protein>
<keyword evidence="2" id="KW-1185">Reference proteome</keyword>
<evidence type="ECO:0000313" key="2">
    <source>
        <dbReference type="Proteomes" id="UP000051638"/>
    </source>
</evidence>
<dbReference type="PATRIC" id="fig|1423796.3.peg.468"/>
<dbReference type="STRING" id="1423796.FC24_GL000456"/>
<name>A0A0R2CZ78_9LACO</name>
<dbReference type="EMBL" id="AYYI01000096">
    <property type="protein sequence ID" value="KRM93369.1"/>
    <property type="molecule type" value="Genomic_DNA"/>
</dbReference>
<proteinExistence type="predicted"/>
<sequence>MLKMGAVVLIAIFLAYGFGRYGWKMFGFDDDDKADDDNRKHVADKWAAWCLQDEKAAREATRPANHKIV</sequence>
<gene>
    <name evidence="1" type="ORF">FC24_GL000456</name>
</gene>
<comment type="caution">
    <text evidence="1">The sequence shown here is derived from an EMBL/GenBank/DDBJ whole genome shotgun (WGS) entry which is preliminary data.</text>
</comment>
<dbReference type="Proteomes" id="UP000051638">
    <property type="component" value="Unassembled WGS sequence"/>
</dbReference>
<evidence type="ECO:0000313" key="1">
    <source>
        <dbReference type="EMBL" id="KRM93369.1"/>
    </source>
</evidence>
<accession>A0A0R2CZ78</accession>
<dbReference type="AlphaFoldDB" id="A0A0R2CZ78"/>
<reference evidence="1 2" key="1">
    <citation type="journal article" date="2015" name="Genome Announc.">
        <title>Expanding the biotechnology potential of lactobacilli through comparative genomics of 213 strains and associated genera.</title>
        <authorList>
            <person name="Sun Z."/>
            <person name="Harris H.M."/>
            <person name="McCann A."/>
            <person name="Guo C."/>
            <person name="Argimon S."/>
            <person name="Zhang W."/>
            <person name="Yang X."/>
            <person name="Jeffery I.B."/>
            <person name="Cooney J.C."/>
            <person name="Kagawa T.F."/>
            <person name="Liu W."/>
            <person name="Song Y."/>
            <person name="Salvetti E."/>
            <person name="Wrobel A."/>
            <person name="Rasinkangas P."/>
            <person name="Parkhill J."/>
            <person name="Rea M.C."/>
            <person name="O'Sullivan O."/>
            <person name="Ritari J."/>
            <person name="Douillard F.P."/>
            <person name="Paul Ross R."/>
            <person name="Yang R."/>
            <person name="Briner A.E."/>
            <person name="Felis G.E."/>
            <person name="de Vos W.M."/>
            <person name="Barrangou R."/>
            <person name="Klaenhammer T.R."/>
            <person name="Caufield P.W."/>
            <person name="Cui Y."/>
            <person name="Zhang H."/>
            <person name="O'Toole P.W."/>
        </authorList>
    </citation>
    <scope>NUCLEOTIDE SEQUENCE [LARGE SCALE GENOMIC DNA]</scope>
    <source>
        <strain evidence="1 2">DSM 20253</strain>
    </source>
</reference>
<organism evidence="1 2">
    <name type="scientific">Loigolactobacillus rennini DSM 20253</name>
    <dbReference type="NCBI Taxonomy" id="1423796"/>
    <lineage>
        <taxon>Bacteria</taxon>
        <taxon>Bacillati</taxon>
        <taxon>Bacillota</taxon>
        <taxon>Bacilli</taxon>
        <taxon>Lactobacillales</taxon>
        <taxon>Lactobacillaceae</taxon>
        <taxon>Loigolactobacillus</taxon>
    </lineage>
</organism>